<dbReference type="PROSITE" id="PS51257">
    <property type="entry name" value="PROKAR_LIPOPROTEIN"/>
    <property type="match status" value="1"/>
</dbReference>
<dbReference type="AlphaFoldDB" id="A0A4Y6PWA6"/>
<sequence>MHRTNRHLSTGTRLTSVVALAMAVGSCGPNPTPPLISAELQSRVSVLNKSREMHVLRVRNLRPEVQLDCERVAESPDRFLPDDAFGAPVRWPLYSDQELGMGIDNTDPWRGVDDLGGRPCAASLIESDTVDDIIVFWDDSLQPKTFAFDPNIPEYIKPDPQTVVLRGDYEDVDPDQIKSYRFRPCGESQVCGAEGEAEAAEIPPGATYSWESVGAQKLHFERAWRPDEPQQIPDECKMPGAGKSMVWEEPPNGEWALRHIDAGIDGCHTLELERRYDAEARQSYLLCAPLEALSAIELRQQHDVVLELRALSRQGGFDGLSIRADYVSPEGFVDGSAHLFLTRGTAIPSDMGVDARTALRTGCEPIETQCGQIDLPADLRLAETGQGTEVLAPGESLAFDDGRRTLHLVRALERPVLDPQCTTDEVSQRLGVRGYGYIEAVSVIRY</sequence>
<proteinExistence type="predicted"/>
<gene>
    <name evidence="1" type="ORF">FIV42_18335</name>
</gene>
<evidence type="ECO:0000313" key="2">
    <source>
        <dbReference type="Proteomes" id="UP000315995"/>
    </source>
</evidence>
<organism evidence="1 2">
    <name type="scientific">Persicimonas caeni</name>
    <dbReference type="NCBI Taxonomy" id="2292766"/>
    <lineage>
        <taxon>Bacteria</taxon>
        <taxon>Deltaproteobacteria</taxon>
        <taxon>Bradymonadales</taxon>
        <taxon>Bradymonadaceae</taxon>
        <taxon>Persicimonas</taxon>
    </lineage>
</organism>
<accession>A0A4Y6PWA6</accession>
<accession>A0A5B8YCD0</accession>
<reference evidence="1 2" key="1">
    <citation type="submission" date="2019-06" db="EMBL/GenBank/DDBJ databases">
        <title>Persicimonas caeni gen. nov., sp. nov., a predatory bacterium isolated from solar saltern.</title>
        <authorList>
            <person name="Wang S."/>
        </authorList>
    </citation>
    <scope>NUCLEOTIDE SEQUENCE [LARGE SCALE GENOMIC DNA]</scope>
    <source>
        <strain evidence="1 2">YN101</strain>
    </source>
</reference>
<keyword evidence="2" id="KW-1185">Reference proteome</keyword>
<dbReference type="EMBL" id="CP041186">
    <property type="protein sequence ID" value="QDG52624.1"/>
    <property type="molecule type" value="Genomic_DNA"/>
</dbReference>
<dbReference type="RefSeq" id="WP_141199089.1">
    <property type="nucleotide sequence ID" value="NZ_CP041186.1"/>
</dbReference>
<evidence type="ECO:0000313" key="1">
    <source>
        <dbReference type="EMBL" id="QDG52624.1"/>
    </source>
</evidence>
<name>A0A4Y6PWA6_PERCE</name>
<dbReference type="Proteomes" id="UP000315995">
    <property type="component" value="Chromosome"/>
</dbReference>
<protein>
    <submittedName>
        <fullName evidence="1">Uncharacterized protein</fullName>
    </submittedName>
</protein>